<evidence type="ECO:0000313" key="12">
    <source>
        <dbReference type="Proteomes" id="UP000077266"/>
    </source>
</evidence>
<evidence type="ECO:0000256" key="8">
    <source>
        <dbReference type="ARBA" id="ARBA00022918"/>
    </source>
</evidence>
<dbReference type="GO" id="GO:0004519">
    <property type="term" value="F:endonuclease activity"/>
    <property type="evidence" value="ECO:0007669"/>
    <property type="project" value="UniProtKB-KW"/>
</dbReference>
<evidence type="ECO:0008006" key="13">
    <source>
        <dbReference type="Google" id="ProtNLM"/>
    </source>
</evidence>
<dbReference type="GO" id="GO:0003964">
    <property type="term" value="F:RNA-directed DNA polymerase activity"/>
    <property type="evidence" value="ECO:0007669"/>
    <property type="project" value="UniProtKB-KW"/>
</dbReference>
<feature type="non-terminal residue" evidence="11">
    <location>
        <position position="87"/>
    </location>
</feature>
<keyword evidence="7" id="KW-0229">DNA integration</keyword>
<keyword evidence="8" id="KW-0695">RNA-directed DNA polymerase</keyword>
<gene>
    <name evidence="11" type="ORF">EXIGLDRAFT_572135</name>
</gene>
<keyword evidence="9" id="KW-0239">DNA-directed DNA polymerase</keyword>
<reference evidence="11 12" key="1">
    <citation type="journal article" date="2016" name="Mol. Biol. Evol.">
        <title>Comparative Genomics of Early-Diverging Mushroom-Forming Fungi Provides Insights into the Origins of Lignocellulose Decay Capabilities.</title>
        <authorList>
            <person name="Nagy L.G."/>
            <person name="Riley R."/>
            <person name="Tritt A."/>
            <person name="Adam C."/>
            <person name="Daum C."/>
            <person name="Floudas D."/>
            <person name="Sun H."/>
            <person name="Yadav J.S."/>
            <person name="Pangilinan J."/>
            <person name="Larsson K.H."/>
            <person name="Matsuura K."/>
            <person name="Barry K."/>
            <person name="Labutti K."/>
            <person name="Kuo R."/>
            <person name="Ohm R.A."/>
            <person name="Bhattacharya S.S."/>
            <person name="Shirouzu T."/>
            <person name="Yoshinaga Y."/>
            <person name="Martin F.M."/>
            <person name="Grigoriev I.V."/>
            <person name="Hibbett D.S."/>
        </authorList>
    </citation>
    <scope>NUCLEOTIDE SEQUENCE [LARGE SCALE GENOMIC DNA]</scope>
    <source>
        <strain evidence="11 12">HHB12029</strain>
    </source>
</reference>
<evidence type="ECO:0000256" key="1">
    <source>
        <dbReference type="ARBA" id="ARBA00022695"/>
    </source>
</evidence>
<dbReference type="AlphaFoldDB" id="A0A165E9L9"/>
<dbReference type="InterPro" id="IPR039537">
    <property type="entry name" value="Retrotran_Ty1/copia-like"/>
</dbReference>
<keyword evidence="10" id="KW-0233">DNA recombination</keyword>
<accession>A0A165E9L9</accession>
<organism evidence="11 12">
    <name type="scientific">Exidia glandulosa HHB12029</name>
    <dbReference type="NCBI Taxonomy" id="1314781"/>
    <lineage>
        <taxon>Eukaryota</taxon>
        <taxon>Fungi</taxon>
        <taxon>Dikarya</taxon>
        <taxon>Basidiomycota</taxon>
        <taxon>Agaricomycotina</taxon>
        <taxon>Agaricomycetes</taxon>
        <taxon>Auriculariales</taxon>
        <taxon>Exidiaceae</taxon>
        <taxon>Exidia</taxon>
    </lineage>
</organism>
<keyword evidence="9" id="KW-0808">Transferase</keyword>
<dbReference type="GO" id="GO:0015074">
    <property type="term" value="P:DNA integration"/>
    <property type="evidence" value="ECO:0007669"/>
    <property type="project" value="UniProtKB-KW"/>
</dbReference>
<name>A0A165E9L9_EXIGL</name>
<keyword evidence="4" id="KW-0255">Endonuclease</keyword>
<dbReference type="Proteomes" id="UP000077266">
    <property type="component" value="Unassembled WGS sequence"/>
</dbReference>
<evidence type="ECO:0000256" key="4">
    <source>
        <dbReference type="ARBA" id="ARBA00022759"/>
    </source>
</evidence>
<evidence type="ECO:0000256" key="2">
    <source>
        <dbReference type="ARBA" id="ARBA00022722"/>
    </source>
</evidence>
<keyword evidence="6" id="KW-0460">Magnesium</keyword>
<evidence type="ECO:0000256" key="10">
    <source>
        <dbReference type="ARBA" id="ARBA00023172"/>
    </source>
</evidence>
<dbReference type="PANTHER" id="PTHR42648:SF11">
    <property type="entry name" value="TRANSPOSON TY4-P GAG-POL POLYPROTEIN"/>
    <property type="match status" value="1"/>
</dbReference>
<evidence type="ECO:0000256" key="3">
    <source>
        <dbReference type="ARBA" id="ARBA00022723"/>
    </source>
</evidence>
<evidence type="ECO:0000256" key="5">
    <source>
        <dbReference type="ARBA" id="ARBA00022801"/>
    </source>
</evidence>
<sequence>LGHPNMAAVASLARSGAIPGVSVDDSKPLPICEHCLMTKSKVKPYPKKTNHPAKEVLEVVGVDLTGPMSSTSISGSRYGLIHYDNKS</sequence>
<keyword evidence="5" id="KW-0378">Hydrolase</keyword>
<keyword evidence="12" id="KW-1185">Reference proteome</keyword>
<keyword evidence="3" id="KW-0479">Metal-binding</keyword>
<dbReference type="InParanoid" id="A0A165E9L9"/>
<dbReference type="PANTHER" id="PTHR42648">
    <property type="entry name" value="TRANSPOSASE, PUTATIVE-RELATED"/>
    <property type="match status" value="1"/>
</dbReference>
<dbReference type="EMBL" id="KV426157">
    <property type="protein sequence ID" value="KZV86402.1"/>
    <property type="molecule type" value="Genomic_DNA"/>
</dbReference>
<keyword evidence="1" id="KW-0548">Nucleotidyltransferase</keyword>
<evidence type="ECO:0000256" key="7">
    <source>
        <dbReference type="ARBA" id="ARBA00022908"/>
    </source>
</evidence>
<dbReference type="OrthoDB" id="7691805at2759"/>
<keyword evidence="2" id="KW-0540">Nuclease</keyword>
<evidence type="ECO:0000313" key="11">
    <source>
        <dbReference type="EMBL" id="KZV86402.1"/>
    </source>
</evidence>
<evidence type="ECO:0000256" key="9">
    <source>
        <dbReference type="ARBA" id="ARBA00022932"/>
    </source>
</evidence>
<feature type="non-terminal residue" evidence="11">
    <location>
        <position position="1"/>
    </location>
</feature>
<dbReference type="STRING" id="1314781.A0A165E9L9"/>
<dbReference type="GO" id="GO:0016787">
    <property type="term" value="F:hydrolase activity"/>
    <property type="evidence" value="ECO:0007669"/>
    <property type="project" value="UniProtKB-KW"/>
</dbReference>
<dbReference type="GO" id="GO:0006310">
    <property type="term" value="P:DNA recombination"/>
    <property type="evidence" value="ECO:0007669"/>
    <property type="project" value="UniProtKB-KW"/>
</dbReference>
<dbReference type="GO" id="GO:0003887">
    <property type="term" value="F:DNA-directed DNA polymerase activity"/>
    <property type="evidence" value="ECO:0007669"/>
    <property type="project" value="UniProtKB-KW"/>
</dbReference>
<evidence type="ECO:0000256" key="6">
    <source>
        <dbReference type="ARBA" id="ARBA00022842"/>
    </source>
</evidence>
<dbReference type="GO" id="GO:0046872">
    <property type="term" value="F:metal ion binding"/>
    <property type="evidence" value="ECO:0007669"/>
    <property type="project" value="UniProtKB-KW"/>
</dbReference>
<protein>
    <recommendedName>
        <fullName evidence="13">GAG-pre-integrase domain-containing protein</fullName>
    </recommendedName>
</protein>
<proteinExistence type="predicted"/>